<sequence length="130" mass="15564">MDSKKAKDSSISIDEDFEYEMRCRRSVLVPFMKAARQNGHYAKLIKDKLKINGELFDVEFCLENLNAPSNDENIDETKRLEIKEKVREIVNNSVMNRKVKLRKARGQRHRRLRYKDVGENQHYHQIPFRR</sequence>
<dbReference type="EMBL" id="JAJSOF020000029">
    <property type="protein sequence ID" value="KAJ4432162.1"/>
    <property type="molecule type" value="Genomic_DNA"/>
</dbReference>
<dbReference type="Proteomes" id="UP001148838">
    <property type="component" value="Unassembled WGS sequence"/>
</dbReference>
<accession>A0ABQ8SDK0</accession>
<name>A0ABQ8SDK0_PERAM</name>
<organism evidence="1 2">
    <name type="scientific">Periplaneta americana</name>
    <name type="common">American cockroach</name>
    <name type="synonym">Blatta americana</name>
    <dbReference type="NCBI Taxonomy" id="6978"/>
    <lineage>
        <taxon>Eukaryota</taxon>
        <taxon>Metazoa</taxon>
        <taxon>Ecdysozoa</taxon>
        <taxon>Arthropoda</taxon>
        <taxon>Hexapoda</taxon>
        <taxon>Insecta</taxon>
        <taxon>Pterygota</taxon>
        <taxon>Neoptera</taxon>
        <taxon>Polyneoptera</taxon>
        <taxon>Dictyoptera</taxon>
        <taxon>Blattodea</taxon>
        <taxon>Blattoidea</taxon>
        <taxon>Blattidae</taxon>
        <taxon>Blattinae</taxon>
        <taxon>Periplaneta</taxon>
    </lineage>
</organism>
<protein>
    <submittedName>
        <fullName evidence="1">Uncharacterized protein</fullName>
    </submittedName>
</protein>
<proteinExistence type="predicted"/>
<reference evidence="1 2" key="1">
    <citation type="journal article" date="2022" name="Allergy">
        <title>Genome assembly and annotation of Periplaneta americana reveal a comprehensive cockroach allergen profile.</title>
        <authorList>
            <person name="Wang L."/>
            <person name="Xiong Q."/>
            <person name="Saelim N."/>
            <person name="Wang L."/>
            <person name="Nong W."/>
            <person name="Wan A.T."/>
            <person name="Shi M."/>
            <person name="Liu X."/>
            <person name="Cao Q."/>
            <person name="Hui J.H.L."/>
            <person name="Sookrung N."/>
            <person name="Leung T.F."/>
            <person name="Tungtrongchitr A."/>
            <person name="Tsui S.K.W."/>
        </authorList>
    </citation>
    <scope>NUCLEOTIDE SEQUENCE [LARGE SCALE GENOMIC DNA]</scope>
    <source>
        <strain evidence="1">PWHHKU_190912</strain>
    </source>
</reference>
<comment type="caution">
    <text evidence="1">The sequence shown here is derived from an EMBL/GenBank/DDBJ whole genome shotgun (WGS) entry which is preliminary data.</text>
</comment>
<keyword evidence="2" id="KW-1185">Reference proteome</keyword>
<evidence type="ECO:0000313" key="2">
    <source>
        <dbReference type="Proteomes" id="UP001148838"/>
    </source>
</evidence>
<gene>
    <name evidence="1" type="ORF">ANN_20778</name>
</gene>
<evidence type="ECO:0000313" key="1">
    <source>
        <dbReference type="EMBL" id="KAJ4432162.1"/>
    </source>
</evidence>